<organism evidence="10 11">
    <name type="scientific">[Torrubiella] hemipterigena</name>
    <dbReference type="NCBI Taxonomy" id="1531966"/>
    <lineage>
        <taxon>Eukaryota</taxon>
        <taxon>Fungi</taxon>
        <taxon>Dikarya</taxon>
        <taxon>Ascomycota</taxon>
        <taxon>Pezizomycotina</taxon>
        <taxon>Sordariomycetes</taxon>
        <taxon>Hypocreomycetidae</taxon>
        <taxon>Hypocreales</taxon>
        <taxon>Clavicipitaceae</taxon>
        <taxon>Clavicipitaceae incertae sedis</taxon>
        <taxon>'Torrubiella' clade</taxon>
    </lineage>
</organism>
<dbReference type="SUPFAM" id="SSF46689">
    <property type="entry name" value="Homeodomain-like"/>
    <property type="match status" value="1"/>
</dbReference>
<dbReference type="InterPro" id="IPR017970">
    <property type="entry name" value="Homeobox_CS"/>
</dbReference>
<evidence type="ECO:0000256" key="6">
    <source>
        <dbReference type="PROSITE-ProRule" id="PRU00108"/>
    </source>
</evidence>
<dbReference type="OrthoDB" id="6159439at2759"/>
<feature type="DNA-binding region" description="Homeobox" evidence="6">
    <location>
        <begin position="57"/>
        <end position="116"/>
    </location>
</feature>
<protein>
    <recommendedName>
        <fullName evidence="9">Homeobox domain-containing protein</fullName>
    </recommendedName>
</protein>
<dbReference type="PANTHER" id="PTHR24341:SF6">
    <property type="entry name" value="HOMEOBOX PROTEIN INVECTED"/>
    <property type="match status" value="1"/>
</dbReference>
<dbReference type="AlphaFoldDB" id="A0A0A1TSH0"/>
<evidence type="ECO:0000259" key="9">
    <source>
        <dbReference type="PROSITE" id="PS50071"/>
    </source>
</evidence>
<feature type="domain" description="Homeobox" evidence="9">
    <location>
        <begin position="55"/>
        <end position="115"/>
    </location>
</feature>
<dbReference type="STRING" id="1531966.A0A0A1TSH0"/>
<evidence type="ECO:0000256" key="5">
    <source>
        <dbReference type="ARBA" id="ARBA00023242"/>
    </source>
</evidence>
<dbReference type="EMBL" id="CDHN01000008">
    <property type="protein sequence ID" value="CEJ95098.1"/>
    <property type="molecule type" value="Genomic_DNA"/>
</dbReference>
<feature type="region of interest" description="Disordered" evidence="8">
    <location>
        <begin position="286"/>
        <end position="316"/>
    </location>
</feature>
<evidence type="ECO:0000256" key="7">
    <source>
        <dbReference type="RuleBase" id="RU000682"/>
    </source>
</evidence>
<feature type="compositionally biased region" description="Low complexity" evidence="8">
    <location>
        <begin position="163"/>
        <end position="174"/>
    </location>
</feature>
<feature type="compositionally biased region" description="Low complexity" evidence="8">
    <location>
        <begin position="369"/>
        <end position="380"/>
    </location>
</feature>
<dbReference type="GO" id="GO:0016586">
    <property type="term" value="C:RSC-type complex"/>
    <property type="evidence" value="ECO:0007669"/>
    <property type="project" value="TreeGrafter"/>
</dbReference>
<comment type="subcellular location">
    <subcellularLocation>
        <location evidence="1 6 7">Nucleus</location>
    </subcellularLocation>
</comment>
<proteinExistence type="inferred from homology"/>
<keyword evidence="4 6" id="KW-0371">Homeobox</keyword>
<feature type="region of interest" description="Disordered" evidence="8">
    <location>
        <begin position="122"/>
        <end position="179"/>
    </location>
</feature>
<dbReference type="PROSITE" id="PS00027">
    <property type="entry name" value="HOMEOBOX_1"/>
    <property type="match status" value="1"/>
</dbReference>
<evidence type="ECO:0000256" key="4">
    <source>
        <dbReference type="ARBA" id="ARBA00023155"/>
    </source>
</evidence>
<keyword evidence="11" id="KW-1185">Reference proteome</keyword>
<comment type="similarity">
    <text evidence="2">Belongs to the engrailed homeobox family.</text>
</comment>
<evidence type="ECO:0000256" key="2">
    <source>
        <dbReference type="ARBA" id="ARBA00010896"/>
    </source>
</evidence>
<evidence type="ECO:0000313" key="11">
    <source>
        <dbReference type="Proteomes" id="UP000039046"/>
    </source>
</evidence>
<feature type="compositionally biased region" description="Polar residues" evidence="8">
    <location>
        <begin position="286"/>
        <end position="295"/>
    </location>
</feature>
<name>A0A0A1TSH0_9HYPO</name>
<reference evidence="10 11" key="1">
    <citation type="journal article" date="2015" name="Genome Announc.">
        <title>Draft Genome Sequence and Gene Annotation of the Entomopathogenic Fungus Verticillium hemipterigenum.</title>
        <authorList>
            <person name="Horn F."/>
            <person name="Habel A."/>
            <person name="Scharf D.H."/>
            <person name="Dworschak J."/>
            <person name="Brakhage A.A."/>
            <person name="Guthke R."/>
            <person name="Hertweck C."/>
            <person name="Linde J."/>
        </authorList>
    </citation>
    <scope>NUCLEOTIDE SEQUENCE [LARGE SCALE GENOMIC DNA]</scope>
</reference>
<dbReference type="GO" id="GO:0000981">
    <property type="term" value="F:DNA-binding transcription factor activity, RNA polymerase II-specific"/>
    <property type="evidence" value="ECO:0007669"/>
    <property type="project" value="InterPro"/>
</dbReference>
<dbReference type="InterPro" id="IPR050720">
    <property type="entry name" value="Engrailed_Homeobox_TFs"/>
</dbReference>
<gene>
    <name evidence="10" type="ORF">VHEMI10600</name>
</gene>
<dbReference type="CDD" id="cd00086">
    <property type="entry name" value="homeodomain"/>
    <property type="match status" value="1"/>
</dbReference>
<keyword evidence="5 6" id="KW-0539">Nucleus</keyword>
<feature type="region of interest" description="Disordered" evidence="8">
    <location>
        <begin position="361"/>
        <end position="387"/>
    </location>
</feature>
<dbReference type="Gene3D" id="1.10.10.60">
    <property type="entry name" value="Homeodomain-like"/>
    <property type="match status" value="1"/>
</dbReference>
<dbReference type="PANTHER" id="PTHR24341">
    <property type="entry name" value="HOMEOBOX PROTEIN ENGRAILED"/>
    <property type="match status" value="1"/>
</dbReference>
<dbReference type="HOGENOM" id="CLU_023864_0_0_1"/>
<accession>A0A0A1TSH0</accession>
<sequence length="506" mass="55006">MSSFTQSQWPAWGYASVTDNYGGAYSQVPNYPAYLAESMDAYQAHHGSLLNHQMSRTTESKPRLSKEEVEVLEAEFQKNHKPNSSIKKALAESMRVDNARINNWFQNRRAREKKEKNIREYEARQKREKEQAEANGTSLSDNRKRDLVASSAPFPEPRKVIQDSSASSPNSTSDDVSDAVEIAKSESVETTPDLLCDTTFRKTSRHDDDLSDHSPSEVADYLSMSDASGDLPYSDSEGYASLQNRTPDQLFAEYQTMMVQNGGLKSGEFFSSPMFLNGHAHLDMVSPTSDSQLKSPPSIDIASRRNRRPTPLSINSARACASNGPRTAIDISKMADKASFMRRTSSGSGSCRVTKNVATPRNMYTLNRTPSSSGQSSSTAPPTPDTPLVAGNPLTGEIAMPTALSLDAKFMVNSFVNQDPTLTTPPTTPGIVDGLFQMGSAYGMPISEDCIVGMGIGHLPNSFQMVTGAPSYVAGSSSSRNTSPTEPVMYGSQMGSAYYGIYGNNA</sequence>
<dbReference type="InterPro" id="IPR001356">
    <property type="entry name" value="HD"/>
</dbReference>
<dbReference type="InterPro" id="IPR009057">
    <property type="entry name" value="Homeodomain-like_sf"/>
</dbReference>
<dbReference type="Proteomes" id="UP000039046">
    <property type="component" value="Unassembled WGS sequence"/>
</dbReference>
<dbReference type="Pfam" id="PF00046">
    <property type="entry name" value="Homeodomain"/>
    <property type="match status" value="1"/>
</dbReference>
<evidence type="ECO:0000256" key="8">
    <source>
        <dbReference type="SAM" id="MobiDB-lite"/>
    </source>
</evidence>
<dbReference type="SMART" id="SM00389">
    <property type="entry name" value="HOX"/>
    <property type="match status" value="1"/>
</dbReference>
<evidence type="ECO:0000256" key="1">
    <source>
        <dbReference type="ARBA" id="ARBA00004123"/>
    </source>
</evidence>
<dbReference type="GO" id="GO:0003677">
    <property type="term" value="F:DNA binding"/>
    <property type="evidence" value="ECO:0007669"/>
    <property type="project" value="UniProtKB-UniRule"/>
</dbReference>
<evidence type="ECO:0000256" key="3">
    <source>
        <dbReference type="ARBA" id="ARBA00023125"/>
    </source>
</evidence>
<keyword evidence="3 6" id="KW-0238">DNA-binding</keyword>
<evidence type="ECO:0000313" key="10">
    <source>
        <dbReference type="EMBL" id="CEJ95098.1"/>
    </source>
</evidence>
<feature type="compositionally biased region" description="Basic and acidic residues" evidence="8">
    <location>
        <begin position="122"/>
        <end position="132"/>
    </location>
</feature>
<dbReference type="PROSITE" id="PS50071">
    <property type="entry name" value="HOMEOBOX_2"/>
    <property type="match status" value="1"/>
</dbReference>